<accession>A0A6M4ISI5</accession>
<evidence type="ECO:0000313" key="2">
    <source>
        <dbReference type="Proteomes" id="UP000500938"/>
    </source>
</evidence>
<dbReference type="KEGG" id="ggr:HKW67_20905"/>
<dbReference type="RefSeq" id="WP_171227240.1">
    <property type="nucleotide sequence ID" value="NZ_CP053085.1"/>
</dbReference>
<dbReference type="EMBL" id="CP053085">
    <property type="protein sequence ID" value="QJR37804.1"/>
    <property type="molecule type" value="Genomic_DNA"/>
</dbReference>
<evidence type="ECO:0000313" key="1">
    <source>
        <dbReference type="EMBL" id="QJR37804.1"/>
    </source>
</evidence>
<reference evidence="1 2" key="1">
    <citation type="submission" date="2020-05" db="EMBL/GenBank/DDBJ databases">
        <title>Complete genome sequence of Gemmatimonas greenlandica TET16.</title>
        <authorList>
            <person name="Zeng Y."/>
        </authorList>
    </citation>
    <scope>NUCLEOTIDE SEQUENCE [LARGE SCALE GENOMIC DNA]</scope>
    <source>
        <strain evidence="1 2">TET16</strain>
    </source>
</reference>
<sequence>MQHLDSERLAAFDHEAFTAEEHAHLAACTTCRGEVEAYAQLVQMAGALVTHDARDTTHRLSSWESIASGLRPVEQQTTVSTSVSASAPRAATIPINDASAPVTPWWARSSLRAAAAVALMASGAVLGRVTAGGTPASADRAAGVAGVMAESLGLGDVSLRPATYGAAGEFASVSQATSLLNRAQRDYERASLWLAANDSTPHDSDVYRARLAALDQMMAASRAALSDAPQDPVLNQYYLAAFSAREATLQQLGTSLPVGKTIERY</sequence>
<dbReference type="AlphaFoldDB" id="A0A6M4ISI5"/>
<gene>
    <name evidence="1" type="ORF">HKW67_20905</name>
</gene>
<dbReference type="Proteomes" id="UP000500938">
    <property type="component" value="Chromosome"/>
</dbReference>
<evidence type="ECO:0008006" key="3">
    <source>
        <dbReference type="Google" id="ProtNLM"/>
    </source>
</evidence>
<protein>
    <recommendedName>
        <fullName evidence="3">Zinc-finger domain-containing protein</fullName>
    </recommendedName>
</protein>
<proteinExistence type="predicted"/>
<keyword evidence="2" id="KW-1185">Reference proteome</keyword>
<name>A0A6M4ISI5_9BACT</name>
<organism evidence="1 2">
    <name type="scientific">Gemmatimonas groenlandica</name>
    <dbReference type="NCBI Taxonomy" id="2732249"/>
    <lineage>
        <taxon>Bacteria</taxon>
        <taxon>Pseudomonadati</taxon>
        <taxon>Gemmatimonadota</taxon>
        <taxon>Gemmatimonadia</taxon>
        <taxon>Gemmatimonadales</taxon>
        <taxon>Gemmatimonadaceae</taxon>
        <taxon>Gemmatimonas</taxon>
    </lineage>
</organism>